<feature type="domain" description="SET" evidence="5">
    <location>
        <begin position="37"/>
        <end position="276"/>
    </location>
</feature>
<evidence type="ECO:0000313" key="8">
    <source>
        <dbReference type="Proteomes" id="UP001187531"/>
    </source>
</evidence>
<dbReference type="GO" id="GO:0008757">
    <property type="term" value="F:S-adenosylmethionine-dependent methyltransferase activity"/>
    <property type="evidence" value="ECO:0007669"/>
    <property type="project" value="UniProtKB-ARBA"/>
</dbReference>
<dbReference type="Gene3D" id="2.170.270.10">
    <property type="entry name" value="SET domain"/>
    <property type="match status" value="1"/>
</dbReference>
<dbReference type="InterPro" id="IPR002893">
    <property type="entry name" value="Znf_MYND"/>
</dbReference>
<evidence type="ECO:0000313" key="7">
    <source>
        <dbReference type="EMBL" id="KAK2727648.1"/>
    </source>
</evidence>
<keyword evidence="3" id="KW-0862">Zinc</keyword>
<dbReference type="SUPFAM" id="SSF144232">
    <property type="entry name" value="HIT/MYND zinc finger-like"/>
    <property type="match status" value="1"/>
</dbReference>
<name>A0AA88LDN1_ARTSF</name>
<dbReference type="EMBL" id="JAVRJZ010000001">
    <property type="protein sequence ID" value="KAK2727648.1"/>
    <property type="molecule type" value="Genomic_DNA"/>
</dbReference>
<dbReference type="PROSITE" id="PS50865">
    <property type="entry name" value="ZF_MYND_2"/>
    <property type="match status" value="1"/>
</dbReference>
<dbReference type="Pfam" id="PF01753">
    <property type="entry name" value="zf-MYND"/>
    <property type="match status" value="1"/>
</dbReference>
<dbReference type="CDD" id="cd20071">
    <property type="entry name" value="SET_SMYD"/>
    <property type="match status" value="1"/>
</dbReference>
<dbReference type="PANTHER" id="PTHR46455">
    <property type="entry name" value="SET AND MYND DOMAIN CONTAINING, ARTHROPOD-SPECIFIC, MEMBER 4, ISOFORM A"/>
    <property type="match status" value="1"/>
</dbReference>
<evidence type="ECO:0000256" key="4">
    <source>
        <dbReference type="PROSITE-ProRule" id="PRU00134"/>
    </source>
</evidence>
<dbReference type="InterPro" id="IPR053010">
    <property type="entry name" value="SET_SmydA-8"/>
</dbReference>
<protein>
    <submittedName>
        <fullName evidence="7">Uncharacterized protein</fullName>
    </submittedName>
</protein>
<dbReference type="Proteomes" id="UP001187531">
    <property type="component" value="Unassembled WGS sequence"/>
</dbReference>
<gene>
    <name evidence="7" type="ORF">QYM36_008210</name>
</gene>
<keyword evidence="1" id="KW-0479">Metal-binding</keyword>
<dbReference type="InterPro" id="IPR001214">
    <property type="entry name" value="SET_dom"/>
</dbReference>
<dbReference type="PROSITE" id="PS50280">
    <property type="entry name" value="SET"/>
    <property type="match status" value="1"/>
</dbReference>
<keyword evidence="2 4" id="KW-0863">Zinc-finger</keyword>
<sequence>MESCAACFKPATQKCSGCRVIYYCARECQKRHWKAHKDLCRPYLIERDEELGRCLVASRDFEAGEILLKEPPLVIAPAKFTKPICLGCHKKSKTLYNCSMCGWPVCSKSCEKSRLHEPECTLTSRGRKGEQIVLKDLDKEHPAMGCIAILRVLHIKETDEKKWTLLMQLEDHVEARRALGHEEVDRATIVRFILQYLNLGQVYDELLVLKICGIVTVNGFEVPMESGMLTALYPTACFIENNCAPNCTRNVTKAGDIVIRSTLSIMKGDHIAICYTDPLWGTINRQTHLQNTKYFRCKCTRCRDPTELGTCMSSVRCQKCSGFVQPQDPLDEECSWKCDRCGMQIEPIVVNELVEKIGEELVKIGKGGTKDLEAFIEKNKKLLHPHHFYMCDAKLALAQTYGHECEKGLFALQEDQLQRKENLCLELLRVVDAVAQGKSRLRGILLYELQALVALRSRQGCLDGTISRDELLHKVKAVKSMLEEASLIFGWEAEDVGEGQLAAIARKELEDVQMFYESISY</sequence>
<evidence type="ECO:0000259" key="5">
    <source>
        <dbReference type="PROSITE" id="PS50280"/>
    </source>
</evidence>
<organism evidence="7 8">
    <name type="scientific">Artemia franciscana</name>
    <name type="common">Brine shrimp</name>
    <name type="synonym">Artemia sanfranciscana</name>
    <dbReference type="NCBI Taxonomy" id="6661"/>
    <lineage>
        <taxon>Eukaryota</taxon>
        <taxon>Metazoa</taxon>
        <taxon>Ecdysozoa</taxon>
        <taxon>Arthropoda</taxon>
        <taxon>Crustacea</taxon>
        <taxon>Branchiopoda</taxon>
        <taxon>Anostraca</taxon>
        <taxon>Artemiidae</taxon>
        <taxon>Artemia</taxon>
    </lineage>
</organism>
<dbReference type="GO" id="GO:0008276">
    <property type="term" value="F:protein methyltransferase activity"/>
    <property type="evidence" value="ECO:0007669"/>
    <property type="project" value="UniProtKB-ARBA"/>
</dbReference>
<dbReference type="Gene3D" id="1.10.220.160">
    <property type="match status" value="1"/>
</dbReference>
<proteinExistence type="predicted"/>
<comment type="caution">
    <text evidence="7">The sequence shown here is derived from an EMBL/GenBank/DDBJ whole genome shotgun (WGS) entry which is preliminary data.</text>
</comment>
<dbReference type="PROSITE" id="PS01360">
    <property type="entry name" value="ZF_MYND_1"/>
    <property type="match status" value="1"/>
</dbReference>
<dbReference type="InterPro" id="IPR046341">
    <property type="entry name" value="SET_dom_sf"/>
</dbReference>
<evidence type="ECO:0000256" key="1">
    <source>
        <dbReference type="ARBA" id="ARBA00022723"/>
    </source>
</evidence>
<keyword evidence="8" id="KW-1185">Reference proteome</keyword>
<dbReference type="Pfam" id="PF00856">
    <property type="entry name" value="SET"/>
    <property type="match status" value="1"/>
</dbReference>
<feature type="domain" description="MYND-type" evidence="6">
    <location>
        <begin position="4"/>
        <end position="40"/>
    </location>
</feature>
<dbReference type="Gene3D" id="6.10.140.2220">
    <property type="match status" value="2"/>
</dbReference>
<evidence type="ECO:0000256" key="2">
    <source>
        <dbReference type="ARBA" id="ARBA00022771"/>
    </source>
</evidence>
<dbReference type="GO" id="GO:0008270">
    <property type="term" value="F:zinc ion binding"/>
    <property type="evidence" value="ECO:0007669"/>
    <property type="project" value="UniProtKB-KW"/>
</dbReference>
<evidence type="ECO:0000256" key="3">
    <source>
        <dbReference type="ARBA" id="ARBA00022833"/>
    </source>
</evidence>
<dbReference type="AlphaFoldDB" id="A0AA88LDN1"/>
<dbReference type="GO" id="GO:0008170">
    <property type="term" value="F:N-methyltransferase activity"/>
    <property type="evidence" value="ECO:0007669"/>
    <property type="project" value="UniProtKB-ARBA"/>
</dbReference>
<dbReference type="PANTHER" id="PTHR46455:SF1">
    <property type="entry name" value="SET AND MYND DOMAIN CONTAINING, ARTHROPOD-SPECIFIC, MEMBER 2"/>
    <property type="match status" value="1"/>
</dbReference>
<evidence type="ECO:0000259" key="6">
    <source>
        <dbReference type="PROSITE" id="PS50865"/>
    </source>
</evidence>
<reference evidence="7" key="1">
    <citation type="submission" date="2023-07" db="EMBL/GenBank/DDBJ databases">
        <title>Chromosome-level genome assembly of Artemia franciscana.</title>
        <authorList>
            <person name="Jo E."/>
        </authorList>
    </citation>
    <scope>NUCLEOTIDE SEQUENCE</scope>
    <source>
        <tissue evidence="7">Whole body</tissue>
    </source>
</reference>
<accession>A0AA88LDN1</accession>
<dbReference type="SUPFAM" id="SSF82199">
    <property type="entry name" value="SET domain"/>
    <property type="match status" value="1"/>
</dbReference>